<evidence type="ECO:0000259" key="1">
    <source>
        <dbReference type="Pfam" id="PF00266"/>
    </source>
</evidence>
<evidence type="ECO:0000313" key="2">
    <source>
        <dbReference type="EMBL" id="PHU35369.1"/>
    </source>
</evidence>
<comment type="caution">
    <text evidence="2">The sequence shown here is derived from an EMBL/GenBank/DDBJ whole genome shotgun (WGS) entry which is preliminary data.</text>
</comment>
<dbReference type="InterPro" id="IPR000192">
    <property type="entry name" value="Aminotrans_V_dom"/>
</dbReference>
<reference evidence="2 3" key="1">
    <citation type="submission" date="2017-10" db="EMBL/GenBank/DDBJ databases">
        <title>Resolving the taxonomy of Roseburia spp., Eubacterium rectale and Agathobacter spp. through phylogenomic analysis.</title>
        <authorList>
            <person name="Sheridan P.O."/>
            <person name="Walker A.W."/>
            <person name="Duncan S.H."/>
            <person name="Scott K.P."/>
            <person name="Toole P.W.O."/>
            <person name="Luis P."/>
            <person name="Flint H.J."/>
        </authorList>
    </citation>
    <scope>NUCLEOTIDE SEQUENCE [LARGE SCALE GENOMIC DNA]</scope>
    <source>
        <strain evidence="2 3">JK626</strain>
    </source>
</reference>
<feature type="domain" description="Aminotransferase class V" evidence="1">
    <location>
        <begin position="2"/>
        <end position="371"/>
    </location>
</feature>
<name>A0A2G3DWG6_9FIRM</name>
<dbReference type="InterPro" id="IPR015421">
    <property type="entry name" value="PyrdxlP-dep_Trfase_major"/>
</dbReference>
<gene>
    <name evidence="2" type="ORF">CSX01_05230</name>
</gene>
<evidence type="ECO:0000313" key="3">
    <source>
        <dbReference type="Proteomes" id="UP000225889"/>
    </source>
</evidence>
<dbReference type="AlphaFoldDB" id="A0A2G3DWG6"/>
<proteinExistence type="predicted"/>
<dbReference type="InterPro" id="IPR015424">
    <property type="entry name" value="PyrdxlP-dep_Trfase"/>
</dbReference>
<dbReference type="GO" id="GO:0003824">
    <property type="term" value="F:catalytic activity"/>
    <property type="evidence" value="ECO:0007669"/>
    <property type="project" value="UniProtKB-ARBA"/>
</dbReference>
<dbReference type="PANTHER" id="PTHR43586">
    <property type="entry name" value="CYSTEINE DESULFURASE"/>
    <property type="match status" value="1"/>
</dbReference>
<reference evidence="2 3" key="2">
    <citation type="submission" date="2017-10" db="EMBL/GenBank/DDBJ databases">
        <authorList>
            <person name="Banno H."/>
            <person name="Chua N.-H."/>
        </authorList>
    </citation>
    <scope>NUCLEOTIDE SEQUENCE [LARGE SCALE GENOMIC DNA]</scope>
    <source>
        <strain evidence="2 3">JK626</strain>
    </source>
</reference>
<dbReference type="EMBL" id="PDYF01000010">
    <property type="protein sequence ID" value="PHU35369.1"/>
    <property type="molecule type" value="Genomic_DNA"/>
</dbReference>
<organism evidence="2 3">
    <name type="scientific">Pseudobutyrivibrio ruminis</name>
    <dbReference type="NCBI Taxonomy" id="46206"/>
    <lineage>
        <taxon>Bacteria</taxon>
        <taxon>Bacillati</taxon>
        <taxon>Bacillota</taxon>
        <taxon>Clostridia</taxon>
        <taxon>Lachnospirales</taxon>
        <taxon>Lachnospiraceae</taxon>
        <taxon>Pseudobutyrivibrio</taxon>
    </lineage>
</organism>
<protein>
    <submittedName>
        <fullName evidence="2">Cysteine desulfurase</fullName>
    </submittedName>
</protein>
<dbReference type="RefSeq" id="WP_099391674.1">
    <property type="nucleotide sequence ID" value="NZ_PDYF01000010.1"/>
</dbReference>
<dbReference type="Gene3D" id="3.40.640.10">
    <property type="entry name" value="Type I PLP-dependent aspartate aminotransferase-like (Major domain)"/>
    <property type="match status" value="1"/>
</dbReference>
<dbReference type="InterPro" id="IPR015422">
    <property type="entry name" value="PyrdxlP-dep_Trfase_small"/>
</dbReference>
<dbReference type="Proteomes" id="UP000225889">
    <property type="component" value="Unassembled WGS sequence"/>
</dbReference>
<dbReference type="SUPFAM" id="SSF53383">
    <property type="entry name" value="PLP-dependent transferases"/>
    <property type="match status" value="1"/>
</dbReference>
<sequence>MIYLDNAATTFPKPDYVYEKMDQFNRTSAVNAGRGSYGLAQEASAVVNDTKNRLRAIMHLDVDVPIVFSPSITIALNQIINGLQYRDRANIYVSPYEHNAVARTLHKVEKEKKVTIHILPIDTETYEIDLEKTKYAFVKNKPDYIFINHVSNVTGYILPVKEIFDEGKKHGSINILDTAQSLGLIDFNAYEYKADIVAFAGHKCLYGPLGIGGFANVSNLNIDTYLTGGTGSDSLNLDMPDDSISKYEPASPNIVAIAGLQAALSVLDVEKNFMAEKELTDYLVEKVSEIKKIKIFVPENREHHVGIVSFIMEGYDSNDVGTILDEDYGICVRTGYHCAPYIHDVIKDQKYKGTVRVGLGQFNNRNDIDELIKALKEL</sequence>
<dbReference type="PANTHER" id="PTHR43586:SF4">
    <property type="entry name" value="ISOPENICILLIN N EPIMERASE"/>
    <property type="match status" value="1"/>
</dbReference>
<dbReference type="Gene3D" id="3.90.1150.10">
    <property type="entry name" value="Aspartate Aminotransferase, domain 1"/>
    <property type="match status" value="1"/>
</dbReference>
<dbReference type="Pfam" id="PF00266">
    <property type="entry name" value="Aminotran_5"/>
    <property type="match status" value="1"/>
</dbReference>
<accession>A0A2G3DWG6</accession>